<dbReference type="GO" id="GO:0071038">
    <property type="term" value="P:TRAMP-dependent tRNA surveillance pathway"/>
    <property type="evidence" value="ECO:0007669"/>
    <property type="project" value="TreeGrafter"/>
</dbReference>
<dbReference type="Proteomes" id="UP001347796">
    <property type="component" value="Unassembled WGS sequence"/>
</dbReference>
<feature type="compositionally biased region" description="Low complexity" evidence="10">
    <location>
        <begin position="228"/>
        <end position="245"/>
    </location>
</feature>
<reference evidence="13 14" key="1">
    <citation type="submission" date="2024-01" db="EMBL/GenBank/DDBJ databases">
        <title>The genome of the rayed Mediterranean limpet Patella caerulea (Linnaeus, 1758).</title>
        <authorList>
            <person name="Anh-Thu Weber A."/>
            <person name="Halstead-Nussloch G."/>
        </authorList>
    </citation>
    <scope>NUCLEOTIDE SEQUENCE [LARGE SCALE GENOMIC DNA]</scope>
    <source>
        <strain evidence="13">AATW-2023a</strain>
        <tissue evidence="13">Whole specimen</tissue>
    </source>
</reference>
<keyword evidence="4 9" id="KW-0863">Zinc-finger</keyword>
<dbReference type="SMART" id="SM00343">
    <property type="entry name" value="ZnF_C2HC"/>
    <property type="match status" value="5"/>
</dbReference>
<evidence type="ECO:0000256" key="8">
    <source>
        <dbReference type="ARBA" id="ARBA00043023"/>
    </source>
</evidence>
<feature type="compositionally biased region" description="Basic residues" evidence="10">
    <location>
        <begin position="611"/>
        <end position="620"/>
    </location>
</feature>
<dbReference type="SUPFAM" id="SSF57756">
    <property type="entry name" value="Retrovirus zinc finger-like domains"/>
    <property type="match status" value="2"/>
</dbReference>
<dbReference type="PANTHER" id="PTHR46543">
    <property type="entry name" value="ZINC FINGER CCHC DOMAIN-CONTAINING PROTEIN 7"/>
    <property type="match status" value="1"/>
</dbReference>
<keyword evidence="3" id="KW-0677">Repeat</keyword>
<dbReference type="EMBL" id="JAZGQO010000014">
    <property type="protein sequence ID" value="KAK6170343.1"/>
    <property type="molecule type" value="Genomic_DNA"/>
</dbReference>
<feature type="compositionally biased region" description="Acidic residues" evidence="10">
    <location>
        <begin position="213"/>
        <end position="227"/>
    </location>
</feature>
<comment type="subcellular location">
    <subcellularLocation>
        <location evidence="1">Nucleus</location>
    </subcellularLocation>
</comment>
<evidence type="ECO:0000256" key="4">
    <source>
        <dbReference type="ARBA" id="ARBA00022771"/>
    </source>
</evidence>
<feature type="compositionally biased region" description="Basic residues" evidence="10">
    <location>
        <begin position="592"/>
        <end position="604"/>
    </location>
</feature>
<dbReference type="GO" id="GO:0008270">
    <property type="term" value="F:zinc ion binding"/>
    <property type="evidence" value="ECO:0007669"/>
    <property type="project" value="UniProtKB-KW"/>
</dbReference>
<feature type="domain" description="WRKY" evidence="12">
    <location>
        <begin position="282"/>
        <end position="353"/>
    </location>
</feature>
<keyword evidence="14" id="KW-1185">Reference proteome</keyword>
<dbReference type="PROSITE" id="PS50811">
    <property type="entry name" value="WRKY"/>
    <property type="match status" value="1"/>
</dbReference>
<proteinExistence type="predicted"/>
<feature type="region of interest" description="Disordered" evidence="10">
    <location>
        <begin position="197"/>
        <end position="245"/>
    </location>
</feature>
<keyword evidence="2" id="KW-0479">Metal-binding</keyword>
<evidence type="ECO:0000256" key="1">
    <source>
        <dbReference type="ARBA" id="ARBA00004123"/>
    </source>
</evidence>
<dbReference type="GO" id="GO:0071036">
    <property type="term" value="P:nuclear polyadenylation-dependent snoRNA catabolic process"/>
    <property type="evidence" value="ECO:0007669"/>
    <property type="project" value="TreeGrafter"/>
</dbReference>
<evidence type="ECO:0000256" key="5">
    <source>
        <dbReference type="ARBA" id="ARBA00022833"/>
    </source>
</evidence>
<dbReference type="InterPro" id="IPR003657">
    <property type="entry name" value="WRKY_dom"/>
</dbReference>
<evidence type="ECO:0000256" key="9">
    <source>
        <dbReference type="PROSITE-ProRule" id="PRU00047"/>
    </source>
</evidence>
<dbReference type="InterPro" id="IPR001878">
    <property type="entry name" value="Znf_CCHC"/>
</dbReference>
<evidence type="ECO:0000259" key="12">
    <source>
        <dbReference type="PROSITE" id="PS50811"/>
    </source>
</evidence>
<dbReference type="GO" id="GO:0043565">
    <property type="term" value="F:sequence-specific DNA binding"/>
    <property type="evidence" value="ECO:0007669"/>
    <property type="project" value="InterPro"/>
</dbReference>
<dbReference type="GO" id="GO:0031499">
    <property type="term" value="C:TRAMP complex"/>
    <property type="evidence" value="ECO:0007669"/>
    <property type="project" value="TreeGrafter"/>
</dbReference>
<feature type="compositionally biased region" description="Acidic residues" evidence="10">
    <location>
        <begin position="1"/>
        <end position="10"/>
    </location>
</feature>
<evidence type="ECO:0000256" key="3">
    <source>
        <dbReference type="ARBA" id="ARBA00022737"/>
    </source>
</evidence>
<dbReference type="PANTHER" id="PTHR46543:SF1">
    <property type="entry name" value="ZINC FINGER CCHC DOMAIN-CONTAINING PROTEIN 7"/>
    <property type="match status" value="1"/>
</dbReference>
<evidence type="ECO:0000256" key="7">
    <source>
        <dbReference type="ARBA" id="ARBA00041190"/>
    </source>
</evidence>
<dbReference type="GO" id="GO:0071031">
    <property type="term" value="P:nuclear mRNA surveillance of mRNA 3'-end processing"/>
    <property type="evidence" value="ECO:0007669"/>
    <property type="project" value="TreeGrafter"/>
</dbReference>
<dbReference type="AlphaFoldDB" id="A0AAN8J811"/>
<evidence type="ECO:0000256" key="2">
    <source>
        <dbReference type="ARBA" id="ARBA00022723"/>
    </source>
</evidence>
<dbReference type="InterPro" id="IPR036875">
    <property type="entry name" value="Znf_CCHC_sf"/>
</dbReference>
<name>A0AAN8J811_PATCE</name>
<feature type="region of interest" description="Disordered" evidence="10">
    <location>
        <begin position="1"/>
        <end position="23"/>
    </location>
</feature>
<dbReference type="PROSITE" id="PS50158">
    <property type="entry name" value="ZF_CCHC"/>
    <property type="match status" value="3"/>
</dbReference>
<evidence type="ECO:0000313" key="13">
    <source>
        <dbReference type="EMBL" id="KAK6170343.1"/>
    </source>
</evidence>
<feature type="domain" description="CCHC-type" evidence="11">
    <location>
        <begin position="384"/>
        <end position="399"/>
    </location>
</feature>
<dbReference type="GO" id="GO:0071037">
    <property type="term" value="P:nuclear polyadenylation-dependent snRNA catabolic process"/>
    <property type="evidence" value="ECO:0007669"/>
    <property type="project" value="TreeGrafter"/>
</dbReference>
<gene>
    <name evidence="13" type="ORF">SNE40_018756</name>
</gene>
<dbReference type="Pfam" id="PF00098">
    <property type="entry name" value="zf-CCHC"/>
    <property type="match status" value="3"/>
</dbReference>
<organism evidence="13 14">
    <name type="scientific">Patella caerulea</name>
    <name type="common">Rayed Mediterranean limpet</name>
    <dbReference type="NCBI Taxonomy" id="87958"/>
    <lineage>
        <taxon>Eukaryota</taxon>
        <taxon>Metazoa</taxon>
        <taxon>Spiralia</taxon>
        <taxon>Lophotrochozoa</taxon>
        <taxon>Mollusca</taxon>
        <taxon>Gastropoda</taxon>
        <taxon>Patellogastropoda</taxon>
        <taxon>Patelloidea</taxon>
        <taxon>Patellidae</taxon>
        <taxon>Patella</taxon>
    </lineage>
</organism>
<sequence>MFADSEDDGGPDASSHRTYDIDSLNDSDREELEHALYSQIHFEQHENLNLENEIRDHINYPVYIPTVYKDIFNVDINSSSSTDNFPIKTKDPIEILSDEKNILSVEKPNKQKGKVLVKETLSKLKVASVNKLIPNKKNKNAKKVRNQSLKAKNNYNEKADSKYSLKTSVNAKSIKSQKLITGLKNILNSSSASQKNKNKKVLVLSDVEKSESESDEDEVPSASEDEMSSSFMYASDSDSDSSSMCSKTFGRDRLGTDIKLNIDDPSDADIDDVIAIHSGLSSESEEQNDIDKWQISEQDILGSRSDVFRYYKYDAVKNVRCKNCREKDHLSRDCPKPKVIVCYLCGQRDHMSQACTQPICYNCSKPGHVATDCKEPQYKWFKLCTRCEMPGHQAQNCPDLWRRFHLTTTVCDPVKQPIRKNSRKFCCNCGSNKHFGYECNRAPMSNHAQITYPFILSYKPLKDNGSDRKPKTSTKKYFDDDEDDSIYEPFYKKRKIQLINNSSSKKGSAKKDKKNKGKVKLAQDYLSLDPLKNFRSIMKSYKKGKKGKSEIRNAKIEKNKNKLFHQQSSFVNSAGKSANVNDKLYLYTDKKLKGKNKKKQKKQKGKDPLKKKLKSKGAKK</sequence>
<dbReference type="Gene3D" id="4.10.60.10">
    <property type="entry name" value="Zinc finger, CCHC-type"/>
    <property type="match status" value="2"/>
</dbReference>
<evidence type="ECO:0000313" key="14">
    <source>
        <dbReference type="Proteomes" id="UP001347796"/>
    </source>
</evidence>
<feature type="region of interest" description="Disordered" evidence="10">
    <location>
        <begin position="591"/>
        <end position="620"/>
    </location>
</feature>
<evidence type="ECO:0000256" key="6">
    <source>
        <dbReference type="ARBA" id="ARBA00023242"/>
    </source>
</evidence>
<feature type="domain" description="CCHC-type" evidence="11">
    <location>
        <begin position="360"/>
        <end position="375"/>
    </location>
</feature>
<protein>
    <recommendedName>
        <fullName evidence="7">Zinc finger CCHC domain-containing protein 7</fullName>
    </recommendedName>
    <alternativeName>
        <fullName evidence="8">TRAMP-like complex RNA-binding factor ZCCHC7</fullName>
    </alternativeName>
</protein>
<feature type="domain" description="CCHC-type" evidence="11">
    <location>
        <begin position="320"/>
        <end position="336"/>
    </location>
</feature>
<dbReference type="GO" id="GO:0071035">
    <property type="term" value="P:nuclear polyadenylation-dependent rRNA catabolic process"/>
    <property type="evidence" value="ECO:0007669"/>
    <property type="project" value="TreeGrafter"/>
</dbReference>
<comment type="caution">
    <text evidence="13">The sequence shown here is derived from an EMBL/GenBank/DDBJ whole genome shotgun (WGS) entry which is preliminary data.</text>
</comment>
<accession>A0AAN8J811</accession>
<evidence type="ECO:0000256" key="10">
    <source>
        <dbReference type="SAM" id="MobiDB-lite"/>
    </source>
</evidence>
<dbReference type="InterPro" id="IPR051644">
    <property type="entry name" value="TRAMP_AT-DNA-binding"/>
</dbReference>
<evidence type="ECO:0000259" key="11">
    <source>
        <dbReference type="PROSITE" id="PS50158"/>
    </source>
</evidence>
<dbReference type="GO" id="GO:0003723">
    <property type="term" value="F:RNA binding"/>
    <property type="evidence" value="ECO:0007669"/>
    <property type="project" value="TreeGrafter"/>
</dbReference>
<keyword evidence="6" id="KW-0539">Nucleus</keyword>
<dbReference type="GO" id="GO:0071039">
    <property type="term" value="P:nuclear polyadenylation-dependent CUT catabolic process"/>
    <property type="evidence" value="ECO:0007669"/>
    <property type="project" value="TreeGrafter"/>
</dbReference>
<keyword evidence="5" id="KW-0862">Zinc</keyword>
<dbReference type="GO" id="GO:0003700">
    <property type="term" value="F:DNA-binding transcription factor activity"/>
    <property type="evidence" value="ECO:0007669"/>
    <property type="project" value="InterPro"/>
</dbReference>